<sequence>MHTFYIALLVLTAVVVTWFAAFVVYRLVKTPR</sequence>
<evidence type="ECO:0000313" key="3">
    <source>
        <dbReference type="Proteomes" id="UP000199077"/>
    </source>
</evidence>
<keyword evidence="1" id="KW-0812">Transmembrane</keyword>
<keyword evidence="1" id="KW-1133">Transmembrane helix</keyword>
<evidence type="ECO:0000256" key="1">
    <source>
        <dbReference type="SAM" id="Phobius"/>
    </source>
</evidence>
<accession>A0A1H0SXG9</accession>
<proteinExistence type="predicted"/>
<name>A0A1H0SXG9_9MICO</name>
<gene>
    <name evidence="2" type="ORF">SAMN04489867_2529</name>
</gene>
<keyword evidence="3" id="KW-1185">Reference proteome</keyword>
<dbReference type="AlphaFoldDB" id="A0A1H0SXG9"/>
<evidence type="ECO:0000313" key="2">
    <source>
        <dbReference type="EMBL" id="SDP45908.1"/>
    </source>
</evidence>
<dbReference type="Proteomes" id="UP000199077">
    <property type="component" value="Chromosome I"/>
</dbReference>
<feature type="transmembrane region" description="Helical" evidence="1">
    <location>
        <begin position="6"/>
        <end position="28"/>
    </location>
</feature>
<organism evidence="2 3">
    <name type="scientific">Pedococcus dokdonensis</name>
    <dbReference type="NCBI Taxonomy" id="443156"/>
    <lineage>
        <taxon>Bacteria</taxon>
        <taxon>Bacillati</taxon>
        <taxon>Actinomycetota</taxon>
        <taxon>Actinomycetes</taxon>
        <taxon>Micrococcales</taxon>
        <taxon>Intrasporangiaceae</taxon>
        <taxon>Pedococcus</taxon>
    </lineage>
</organism>
<keyword evidence="1" id="KW-0472">Membrane</keyword>
<dbReference type="EMBL" id="LT629711">
    <property type="protein sequence ID" value="SDP45908.1"/>
    <property type="molecule type" value="Genomic_DNA"/>
</dbReference>
<reference evidence="3" key="1">
    <citation type="submission" date="2016-10" db="EMBL/GenBank/DDBJ databases">
        <authorList>
            <person name="Varghese N."/>
            <person name="Submissions S."/>
        </authorList>
    </citation>
    <scope>NUCLEOTIDE SEQUENCE [LARGE SCALE GENOMIC DNA]</scope>
    <source>
        <strain evidence="3">DSM 22329</strain>
    </source>
</reference>
<protein>
    <submittedName>
        <fullName evidence="2">Uncharacterized protein</fullName>
    </submittedName>
</protein>